<proteinExistence type="predicted"/>
<evidence type="ECO:0000313" key="2">
    <source>
        <dbReference type="Proteomes" id="UP000010556"/>
    </source>
</evidence>
<dbReference type="InterPro" id="IPR009078">
    <property type="entry name" value="Ferritin-like_SF"/>
</dbReference>
<evidence type="ECO:0000313" key="1">
    <source>
        <dbReference type="EMBL" id="ELK33770.1"/>
    </source>
</evidence>
<dbReference type="SUPFAM" id="SSF47240">
    <property type="entry name" value="Ferritin-like"/>
    <property type="match status" value="1"/>
</dbReference>
<accession>L5M660</accession>
<dbReference type="InterPro" id="IPR012347">
    <property type="entry name" value="Ferritin-like"/>
</dbReference>
<dbReference type="Proteomes" id="UP000010556">
    <property type="component" value="Unassembled WGS sequence"/>
</dbReference>
<dbReference type="AlphaFoldDB" id="L5M660"/>
<gene>
    <name evidence="1" type="ORF">MDA_GLEAN10008136</name>
</gene>
<keyword evidence="2" id="KW-1185">Reference proteome</keyword>
<name>L5M660_MYODS</name>
<organism evidence="1 2">
    <name type="scientific">Myotis davidii</name>
    <name type="common">David's myotis</name>
    <dbReference type="NCBI Taxonomy" id="225400"/>
    <lineage>
        <taxon>Eukaryota</taxon>
        <taxon>Metazoa</taxon>
        <taxon>Chordata</taxon>
        <taxon>Craniata</taxon>
        <taxon>Vertebrata</taxon>
        <taxon>Euteleostomi</taxon>
        <taxon>Mammalia</taxon>
        <taxon>Eutheria</taxon>
        <taxon>Laurasiatheria</taxon>
        <taxon>Chiroptera</taxon>
        <taxon>Yangochiroptera</taxon>
        <taxon>Vespertilionidae</taxon>
        <taxon>Myotis</taxon>
    </lineage>
</organism>
<reference evidence="2" key="1">
    <citation type="journal article" date="2013" name="Science">
        <title>Comparative analysis of bat genomes provides insight into the evolution of flight and immunity.</title>
        <authorList>
            <person name="Zhang G."/>
            <person name="Cowled C."/>
            <person name="Shi Z."/>
            <person name="Huang Z."/>
            <person name="Bishop-Lilly K.A."/>
            <person name="Fang X."/>
            <person name="Wynne J.W."/>
            <person name="Xiong Z."/>
            <person name="Baker M.L."/>
            <person name="Zhao W."/>
            <person name="Tachedjian M."/>
            <person name="Zhu Y."/>
            <person name="Zhou P."/>
            <person name="Jiang X."/>
            <person name="Ng J."/>
            <person name="Yang L."/>
            <person name="Wu L."/>
            <person name="Xiao J."/>
            <person name="Feng Y."/>
            <person name="Chen Y."/>
            <person name="Sun X."/>
            <person name="Zhang Y."/>
            <person name="Marsh G.A."/>
            <person name="Crameri G."/>
            <person name="Broder C.C."/>
            <person name="Frey K.G."/>
            <person name="Wang L.F."/>
            <person name="Wang J."/>
        </authorList>
    </citation>
    <scope>NUCLEOTIDE SEQUENCE [LARGE SCALE GENOMIC DNA]</scope>
</reference>
<dbReference type="Gene3D" id="1.20.1260.10">
    <property type="match status" value="1"/>
</dbReference>
<protein>
    <submittedName>
        <fullName evidence="1">Ferritin light chain</fullName>
    </submittedName>
</protein>
<dbReference type="EMBL" id="KB103828">
    <property type="protein sequence ID" value="ELK33770.1"/>
    <property type="molecule type" value="Genomic_DNA"/>
</dbReference>
<sequence length="49" mass="5508">MEAAMALERKLNQALWDRQALGSTRTDPQLPKEPLSGKQVKLIKKMADT</sequence>